<name>A0A1J1HAS8_PLARL</name>
<sequence length="395" mass="46224">MDKALFYLSNHSDNICSVKFFDENNLLSSCKCGLVTLWDLSNMKSVHNYKVSNYTALYSNFFNNENFFVKTKEGSLKIWNIKYDKCVIKLNANNFTFAKPYSINNKLITPINHNGDIAIYDINIKQSNLFDKDIFTNDDISYCNNTPIHKGIQSNENDTHINNKSNNKNHNNFNDNILTYNKTNTYNNLVISFKEIKNKIGNIEIICDKENKEYIKFPNNNLKMCNEVIDIYPLKYFGETFMLVCYEPSLFCIYDYRMTNNLISSFMLDMNKNVLSYNINNNNCIVSTNSNFMYYLTFDKNQKVHLKKVIHNEYNNNNVVIRSDDKIFLSISNNSTINIYELHKVKLIDKISSYKFNHFNFLDFHNLSGFFAAAENSKISIWSNHAHSFNSIKNN</sequence>
<protein>
    <submittedName>
        <fullName evidence="2">Uncharacterized protein</fullName>
    </submittedName>
</protein>
<dbReference type="VEuPathDB" id="PlasmoDB:PRELSG_1105800"/>
<dbReference type="RefSeq" id="XP_028533714.1">
    <property type="nucleotide sequence ID" value="XM_028677312.1"/>
</dbReference>
<dbReference type="OrthoDB" id="383669at2759"/>
<dbReference type="Gene3D" id="2.130.10.10">
    <property type="entry name" value="YVTN repeat-like/Quinoprotein amine dehydrogenase"/>
    <property type="match status" value="1"/>
</dbReference>
<dbReference type="PROSITE" id="PS50082">
    <property type="entry name" value="WD_REPEATS_2"/>
    <property type="match status" value="1"/>
</dbReference>
<dbReference type="InterPro" id="IPR001680">
    <property type="entry name" value="WD40_rpt"/>
</dbReference>
<dbReference type="InterPro" id="IPR036322">
    <property type="entry name" value="WD40_repeat_dom_sf"/>
</dbReference>
<proteinExistence type="predicted"/>
<dbReference type="EMBL" id="LN835306">
    <property type="protein sequence ID" value="CRH00711.1"/>
    <property type="molecule type" value="Genomic_DNA"/>
</dbReference>
<evidence type="ECO:0000313" key="3">
    <source>
        <dbReference type="Proteomes" id="UP000220158"/>
    </source>
</evidence>
<keyword evidence="1" id="KW-0853">WD repeat</keyword>
<feature type="repeat" description="WD" evidence="1">
    <location>
        <begin position="8"/>
        <end position="48"/>
    </location>
</feature>
<dbReference type="OMA" id="DANNYTY"/>
<dbReference type="SMART" id="SM00320">
    <property type="entry name" value="WD40"/>
    <property type="match status" value="2"/>
</dbReference>
<dbReference type="InterPro" id="IPR015943">
    <property type="entry name" value="WD40/YVTN_repeat-like_dom_sf"/>
</dbReference>
<organism evidence="2 3">
    <name type="scientific">Plasmodium relictum</name>
    <dbReference type="NCBI Taxonomy" id="85471"/>
    <lineage>
        <taxon>Eukaryota</taxon>
        <taxon>Sar</taxon>
        <taxon>Alveolata</taxon>
        <taxon>Apicomplexa</taxon>
        <taxon>Aconoidasida</taxon>
        <taxon>Haemosporida</taxon>
        <taxon>Plasmodiidae</taxon>
        <taxon>Plasmodium</taxon>
        <taxon>Plasmodium (Haemamoeba)</taxon>
    </lineage>
</organism>
<evidence type="ECO:0000313" key="2">
    <source>
        <dbReference type="EMBL" id="CRH00711.1"/>
    </source>
</evidence>
<dbReference type="SUPFAM" id="SSF50978">
    <property type="entry name" value="WD40 repeat-like"/>
    <property type="match status" value="1"/>
</dbReference>
<evidence type="ECO:0000256" key="1">
    <source>
        <dbReference type="PROSITE-ProRule" id="PRU00221"/>
    </source>
</evidence>
<keyword evidence="3" id="KW-1185">Reference proteome</keyword>
<gene>
    <name evidence="2" type="ORF">PRELSG_1105800</name>
</gene>
<dbReference type="Proteomes" id="UP000220158">
    <property type="component" value="Chromosome 11"/>
</dbReference>
<dbReference type="AlphaFoldDB" id="A0A1J1HAS8"/>
<dbReference type="KEGG" id="prel:PRELSG_1105800"/>
<accession>A0A1J1HAS8</accession>
<dbReference type="GeneID" id="39736834"/>
<reference evidence="2 3" key="1">
    <citation type="submission" date="2015-04" db="EMBL/GenBank/DDBJ databases">
        <authorList>
            <consortium name="Pathogen Informatics"/>
        </authorList>
    </citation>
    <scope>NUCLEOTIDE SEQUENCE [LARGE SCALE GENOMIC DNA]</scope>
    <source>
        <strain evidence="2 3">SGS1</strain>
    </source>
</reference>